<accession>A0A151AI51</accession>
<gene>
    <name evidence="2" type="ORF">HAPAU_00320</name>
</gene>
<name>A0A151AI51_9EURY</name>
<proteinExistence type="predicted"/>
<sequence length="134" mass="13531">MEIDWKAVLIGFAVTLALGLISGLIYVGSDATVVVLYWGTVGVLGGLAAGYVVGGTVGSGALHGGIATVFGSLLVLVSAAFTTLLFAGIIPTLGVLVFGILLLAFYAIPGALGGAVGSWAKHRRATRKTTRTRA</sequence>
<feature type="transmembrane region" description="Helical" evidence="1">
    <location>
        <begin position="7"/>
        <end position="29"/>
    </location>
</feature>
<dbReference type="InterPro" id="IPR040493">
    <property type="entry name" value="DUF5518"/>
</dbReference>
<evidence type="ECO:0000313" key="2">
    <source>
        <dbReference type="EMBL" id="KYH27366.1"/>
    </source>
</evidence>
<evidence type="ECO:0000313" key="3">
    <source>
        <dbReference type="Proteomes" id="UP000075321"/>
    </source>
</evidence>
<dbReference type="OrthoDB" id="292319at2157"/>
<dbReference type="Pfam" id="PF17647">
    <property type="entry name" value="DUF5518"/>
    <property type="match status" value="1"/>
</dbReference>
<keyword evidence="1" id="KW-0472">Membrane</keyword>
<organism evidence="2 3">
    <name type="scientific">Halalkalicoccus paucihalophilus</name>
    <dbReference type="NCBI Taxonomy" id="1008153"/>
    <lineage>
        <taxon>Archaea</taxon>
        <taxon>Methanobacteriati</taxon>
        <taxon>Methanobacteriota</taxon>
        <taxon>Stenosarchaea group</taxon>
        <taxon>Halobacteria</taxon>
        <taxon>Halobacteriales</taxon>
        <taxon>Halococcaceae</taxon>
        <taxon>Halalkalicoccus</taxon>
    </lineage>
</organism>
<comment type="caution">
    <text evidence="2">The sequence shown here is derived from an EMBL/GenBank/DDBJ whole genome shotgun (WGS) entry which is preliminary data.</text>
</comment>
<feature type="transmembrane region" description="Helical" evidence="1">
    <location>
        <begin position="35"/>
        <end position="54"/>
    </location>
</feature>
<dbReference type="AlphaFoldDB" id="A0A151AI51"/>
<dbReference type="EMBL" id="LTAZ01000001">
    <property type="protein sequence ID" value="KYH27366.1"/>
    <property type="molecule type" value="Genomic_DNA"/>
</dbReference>
<keyword evidence="1" id="KW-0812">Transmembrane</keyword>
<dbReference type="Proteomes" id="UP000075321">
    <property type="component" value="Unassembled WGS sequence"/>
</dbReference>
<feature type="transmembrane region" description="Helical" evidence="1">
    <location>
        <begin position="66"/>
        <end position="90"/>
    </location>
</feature>
<feature type="transmembrane region" description="Helical" evidence="1">
    <location>
        <begin position="96"/>
        <end position="120"/>
    </location>
</feature>
<evidence type="ECO:0000256" key="1">
    <source>
        <dbReference type="SAM" id="Phobius"/>
    </source>
</evidence>
<keyword evidence="3" id="KW-1185">Reference proteome</keyword>
<keyword evidence="1" id="KW-1133">Transmembrane helix</keyword>
<evidence type="ECO:0008006" key="4">
    <source>
        <dbReference type="Google" id="ProtNLM"/>
    </source>
</evidence>
<protein>
    <recommendedName>
        <fullName evidence="4">DUF5518 domain-containing protein</fullName>
    </recommendedName>
</protein>
<dbReference type="RefSeq" id="WP_066378025.1">
    <property type="nucleotide sequence ID" value="NZ_LTAZ01000001.1"/>
</dbReference>
<reference evidence="2 3" key="1">
    <citation type="submission" date="2016-02" db="EMBL/GenBank/DDBJ databases">
        <title>Genome sequence of Halalkalicoccus paucihalophilus DSM 24557.</title>
        <authorList>
            <person name="Poehlein A."/>
            <person name="Daniel R."/>
        </authorList>
    </citation>
    <scope>NUCLEOTIDE SEQUENCE [LARGE SCALE GENOMIC DNA]</scope>
    <source>
        <strain evidence="2 3">DSM 24557</strain>
    </source>
</reference>
<dbReference type="PATRIC" id="fig|1008153.3.peg.35"/>